<dbReference type="AlphaFoldDB" id="A0A2S8GTQ9"/>
<dbReference type="InterPro" id="IPR050445">
    <property type="entry name" value="Bact_polysacc_biosynth/exp"/>
</dbReference>
<dbReference type="PANTHER" id="PTHR32309">
    <property type="entry name" value="TYROSINE-PROTEIN KINASE"/>
    <property type="match status" value="1"/>
</dbReference>
<feature type="compositionally biased region" description="Polar residues" evidence="1">
    <location>
        <begin position="24"/>
        <end position="43"/>
    </location>
</feature>
<comment type="caution">
    <text evidence="2">The sequence shown here is derived from an EMBL/GenBank/DDBJ whole genome shotgun (WGS) entry which is preliminary data.</text>
</comment>
<dbReference type="GO" id="GO:0004713">
    <property type="term" value="F:protein tyrosine kinase activity"/>
    <property type="evidence" value="ECO:0007669"/>
    <property type="project" value="TreeGrafter"/>
</dbReference>
<evidence type="ECO:0008006" key="4">
    <source>
        <dbReference type="Google" id="ProtNLM"/>
    </source>
</evidence>
<dbReference type="Proteomes" id="UP000237819">
    <property type="component" value="Unassembled WGS sequence"/>
</dbReference>
<evidence type="ECO:0000313" key="2">
    <source>
        <dbReference type="EMBL" id="PQO47809.1"/>
    </source>
</evidence>
<feature type="region of interest" description="Disordered" evidence="1">
    <location>
        <begin position="177"/>
        <end position="210"/>
    </location>
</feature>
<accession>A0A2S8GTQ9</accession>
<dbReference type="InterPro" id="IPR027417">
    <property type="entry name" value="P-loop_NTPase"/>
</dbReference>
<feature type="region of interest" description="Disordered" evidence="1">
    <location>
        <begin position="1"/>
        <end position="47"/>
    </location>
</feature>
<organism evidence="2 3">
    <name type="scientific">Blastopirellula marina</name>
    <dbReference type="NCBI Taxonomy" id="124"/>
    <lineage>
        <taxon>Bacteria</taxon>
        <taxon>Pseudomonadati</taxon>
        <taxon>Planctomycetota</taxon>
        <taxon>Planctomycetia</taxon>
        <taxon>Pirellulales</taxon>
        <taxon>Pirellulaceae</taxon>
        <taxon>Blastopirellula</taxon>
    </lineage>
</organism>
<sequence>MSQIDRALIRAFTSETPSRDSHEAAQTSDEPMSNLPHSQQNSEAKIRTMTRKPTLSELQHWKNQGIRIDMPGSPLVGSFDETAATEALSQPNTLNEFQLASQNTAAVAEALDRLMARTHGKTAAVKPVSAKKVPTEAPAEIASPTVEIDRWEPVAPGPAAAEQDEDGFLFVAGEPQAKAAPAEEAAPAKPAEDEQPTTTAPTVASAARSYRQRSLTQPKWEIDSVAWPEEIDMILDLCGDEWKKVSTSLSGSTKSLAVVALGEGCGCTMLTLCLAKLLAEQGRRVLMIDEGQGSDCLTVRLGMDEALPIDPETKVETLYEAVIQAADQDVAVLPAGYRQLTDLTANQLQQFTHDFDVVLWDGGNRPEVWQRLALVHSVLVVRDARGSHDHELGQILPKLQQRKINVIGVAENFWR</sequence>
<feature type="compositionally biased region" description="Low complexity" evidence="1">
    <location>
        <begin position="196"/>
        <end position="207"/>
    </location>
</feature>
<evidence type="ECO:0000256" key="1">
    <source>
        <dbReference type="SAM" id="MobiDB-lite"/>
    </source>
</evidence>
<proteinExistence type="predicted"/>
<reference evidence="2 3" key="1">
    <citation type="submission" date="2018-02" db="EMBL/GenBank/DDBJ databases">
        <title>Comparative genomes isolates from brazilian mangrove.</title>
        <authorList>
            <person name="Araujo J.E."/>
            <person name="Taketani R.G."/>
            <person name="Silva M.C.P."/>
            <person name="Loureco M.V."/>
            <person name="Andreote F.D."/>
        </authorList>
    </citation>
    <scope>NUCLEOTIDE SEQUENCE [LARGE SCALE GENOMIC DNA]</scope>
    <source>
        <strain evidence="2 3">Nap-Phe MGV</strain>
    </source>
</reference>
<feature type="compositionally biased region" description="Low complexity" evidence="1">
    <location>
        <begin position="177"/>
        <end position="189"/>
    </location>
</feature>
<dbReference type="Gene3D" id="3.40.50.300">
    <property type="entry name" value="P-loop containing nucleotide triphosphate hydrolases"/>
    <property type="match status" value="1"/>
</dbReference>
<protein>
    <recommendedName>
        <fullName evidence="4">CobQ/CobB/MinD/ParA nucleotide binding domain-containing protein</fullName>
    </recommendedName>
</protein>
<name>A0A2S8GTQ9_9BACT</name>
<dbReference type="SUPFAM" id="SSF52540">
    <property type="entry name" value="P-loop containing nucleoside triphosphate hydrolases"/>
    <property type="match status" value="1"/>
</dbReference>
<evidence type="ECO:0000313" key="3">
    <source>
        <dbReference type="Proteomes" id="UP000237819"/>
    </source>
</evidence>
<dbReference type="PANTHER" id="PTHR32309:SF13">
    <property type="entry name" value="FERRIC ENTEROBACTIN TRANSPORT PROTEIN FEPE"/>
    <property type="match status" value="1"/>
</dbReference>
<dbReference type="GO" id="GO:0005886">
    <property type="term" value="C:plasma membrane"/>
    <property type="evidence" value="ECO:0007669"/>
    <property type="project" value="TreeGrafter"/>
</dbReference>
<dbReference type="EMBL" id="PUHZ01000003">
    <property type="protein sequence ID" value="PQO47809.1"/>
    <property type="molecule type" value="Genomic_DNA"/>
</dbReference>
<gene>
    <name evidence="2" type="ORF">C5Y93_01845</name>
</gene>